<comment type="subcellular location">
    <subcellularLocation>
        <location evidence="11">Cell membrane</location>
        <topology evidence="11">Single-pass membrane protein</topology>
    </subcellularLocation>
</comment>
<dbReference type="PIRSF" id="PIRSF001296">
    <property type="entry name" value="K_ATPase_KdpC"/>
    <property type="match status" value="1"/>
</dbReference>
<keyword evidence="13" id="KW-1185">Reference proteome</keyword>
<keyword evidence="4 11" id="KW-0812">Transmembrane</keyword>
<keyword evidence="2 11" id="KW-1003">Cell membrane</keyword>
<keyword evidence="1 11" id="KW-0813">Transport</keyword>
<keyword evidence="5 11" id="KW-0547">Nucleotide-binding</keyword>
<evidence type="ECO:0000256" key="6">
    <source>
        <dbReference type="ARBA" id="ARBA00022840"/>
    </source>
</evidence>
<keyword evidence="8 11" id="KW-1133">Transmembrane helix</keyword>
<dbReference type="PATRIC" id="fig|1202724.3.peg.3255"/>
<dbReference type="Proteomes" id="UP000037755">
    <property type="component" value="Unassembled WGS sequence"/>
</dbReference>
<dbReference type="Pfam" id="PF02669">
    <property type="entry name" value="KdpC"/>
    <property type="match status" value="1"/>
</dbReference>
<feature type="transmembrane region" description="Helical" evidence="11">
    <location>
        <begin position="12"/>
        <end position="34"/>
    </location>
</feature>
<dbReference type="GO" id="GO:0005886">
    <property type="term" value="C:plasma membrane"/>
    <property type="evidence" value="ECO:0007669"/>
    <property type="project" value="UniProtKB-SubCell"/>
</dbReference>
<evidence type="ECO:0000313" key="12">
    <source>
        <dbReference type="EMBL" id="KOS08379.1"/>
    </source>
</evidence>
<evidence type="ECO:0000256" key="3">
    <source>
        <dbReference type="ARBA" id="ARBA00022538"/>
    </source>
</evidence>
<dbReference type="PANTHER" id="PTHR30042">
    <property type="entry name" value="POTASSIUM-TRANSPORTING ATPASE C CHAIN"/>
    <property type="match status" value="1"/>
</dbReference>
<keyword evidence="6 11" id="KW-0067">ATP-binding</keyword>
<dbReference type="GO" id="GO:0005524">
    <property type="term" value="F:ATP binding"/>
    <property type="evidence" value="ECO:0007669"/>
    <property type="project" value="UniProtKB-UniRule"/>
</dbReference>
<dbReference type="AlphaFoldDB" id="A0A0M9VK22"/>
<dbReference type="NCBIfam" id="NF010606">
    <property type="entry name" value="PRK14002.1"/>
    <property type="match status" value="1"/>
</dbReference>
<dbReference type="InterPro" id="IPR003820">
    <property type="entry name" value="KdpC"/>
</dbReference>
<evidence type="ECO:0000313" key="13">
    <source>
        <dbReference type="Proteomes" id="UP000037755"/>
    </source>
</evidence>
<accession>A0A0M9VK22</accession>
<comment type="function">
    <text evidence="11">Part of the high-affinity ATP-driven potassium transport (or Kdp) system, which catalyzes the hydrolysis of ATP coupled with the electrogenic transport of potassium into the cytoplasm. This subunit acts as a catalytic chaperone that increases the ATP-binding affinity of the ATP-hydrolyzing subunit KdpB by the formation of a transient KdpB/KdpC/ATP ternary complex.</text>
</comment>
<evidence type="ECO:0000256" key="8">
    <source>
        <dbReference type="ARBA" id="ARBA00022989"/>
    </source>
</evidence>
<dbReference type="GO" id="GO:0016787">
    <property type="term" value="F:hydrolase activity"/>
    <property type="evidence" value="ECO:0007669"/>
    <property type="project" value="UniProtKB-KW"/>
</dbReference>
<keyword evidence="12" id="KW-0378">Hydrolase</keyword>
<evidence type="ECO:0000256" key="2">
    <source>
        <dbReference type="ARBA" id="ARBA00022475"/>
    </source>
</evidence>
<proteinExistence type="inferred from homology"/>
<keyword evidence="7 11" id="KW-0630">Potassium</keyword>
<evidence type="ECO:0000256" key="11">
    <source>
        <dbReference type="HAMAP-Rule" id="MF_00276"/>
    </source>
</evidence>
<dbReference type="HAMAP" id="MF_00276">
    <property type="entry name" value="KdpC"/>
    <property type="match status" value="1"/>
</dbReference>
<dbReference type="GO" id="GO:0008556">
    <property type="term" value="F:P-type potassium transmembrane transporter activity"/>
    <property type="evidence" value="ECO:0007669"/>
    <property type="project" value="InterPro"/>
</dbReference>
<dbReference type="PANTHER" id="PTHR30042:SF2">
    <property type="entry name" value="POTASSIUM-TRANSPORTING ATPASE KDPC SUBUNIT"/>
    <property type="match status" value="1"/>
</dbReference>
<evidence type="ECO:0000256" key="1">
    <source>
        <dbReference type="ARBA" id="ARBA00022448"/>
    </source>
</evidence>
<dbReference type="OrthoDB" id="9809491at2"/>
<reference evidence="12 13" key="1">
    <citation type="submission" date="2015-08" db="EMBL/GenBank/DDBJ databases">
        <title>Whole genome sequence of Flavobacterium akiainvivens IK-1T, from decaying Wikstroemia oahuensis, an endemic Hawaiian shrub.</title>
        <authorList>
            <person name="Wan X."/>
            <person name="Hou S."/>
            <person name="Saito J."/>
            <person name="Donachie S."/>
        </authorList>
    </citation>
    <scope>NUCLEOTIDE SEQUENCE [LARGE SCALE GENOMIC DNA]</scope>
    <source>
        <strain evidence="12 13">IK-1</strain>
    </source>
</reference>
<name>A0A0M9VK22_9FLAO</name>
<evidence type="ECO:0000256" key="5">
    <source>
        <dbReference type="ARBA" id="ARBA00022741"/>
    </source>
</evidence>
<evidence type="ECO:0000256" key="10">
    <source>
        <dbReference type="ARBA" id="ARBA00023136"/>
    </source>
</evidence>
<dbReference type="STRING" id="1202724.AM493_15675"/>
<comment type="caution">
    <text evidence="12">The sequence shown here is derived from an EMBL/GenBank/DDBJ whole genome shotgun (WGS) entry which is preliminary data.</text>
</comment>
<evidence type="ECO:0000256" key="4">
    <source>
        <dbReference type="ARBA" id="ARBA00022692"/>
    </source>
</evidence>
<comment type="similarity">
    <text evidence="11">Belongs to the KdpC family.</text>
</comment>
<sequence length="186" mass="19995">MKKHIIPAIRLTVFCAVFFSGIYTLSILGVAQLAPNQGNGFITEVNGKRYHTNVAQGFTQNKHFWPRPSAVDYNGAGSGGSNKGPSNPDYLALVQTRIDSFLIKNPGVERKDIPAEMVTASGSGLDPHISPQAAAVQVKRVAKARNLSEAFVQKKVAELTQKPLLGTEVINVLELNLALDGLSSLK</sequence>
<keyword evidence="10 11" id="KW-0472">Membrane</keyword>
<gene>
    <name evidence="11" type="primary">kdpC</name>
    <name evidence="12" type="ORF">AM493_15675</name>
</gene>
<dbReference type="EMBL" id="LIYD01000005">
    <property type="protein sequence ID" value="KOS08379.1"/>
    <property type="molecule type" value="Genomic_DNA"/>
</dbReference>
<evidence type="ECO:0000256" key="9">
    <source>
        <dbReference type="ARBA" id="ARBA00023065"/>
    </source>
</evidence>
<comment type="subunit">
    <text evidence="11">The system is composed of three essential subunits: KdpA, KdpB and KdpC.</text>
</comment>
<dbReference type="RefSeq" id="WP_054410368.1">
    <property type="nucleotide sequence ID" value="NZ_FOYA01000005.1"/>
</dbReference>
<protein>
    <recommendedName>
        <fullName evidence="11">Potassium-transporting ATPase KdpC subunit</fullName>
    </recommendedName>
    <alternativeName>
        <fullName evidence="11">ATP phosphohydrolase [potassium-transporting] C chain</fullName>
    </alternativeName>
    <alternativeName>
        <fullName evidence="11">Potassium-binding and translocating subunit C</fullName>
    </alternativeName>
    <alternativeName>
        <fullName evidence="11">Potassium-translocating ATPase C chain</fullName>
    </alternativeName>
</protein>
<keyword evidence="9 11" id="KW-0406">Ion transport</keyword>
<keyword evidence="3 11" id="KW-0633">Potassium transport</keyword>
<organism evidence="12 13">
    <name type="scientific">Flavobacterium akiainvivens</name>
    <dbReference type="NCBI Taxonomy" id="1202724"/>
    <lineage>
        <taxon>Bacteria</taxon>
        <taxon>Pseudomonadati</taxon>
        <taxon>Bacteroidota</taxon>
        <taxon>Flavobacteriia</taxon>
        <taxon>Flavobacteriales</taxon>
        <taxon>Flavobacteriaceae</taxon>
        <taxon>Flavobacterium</taxon>
    </lineage>
</organism>
<evidence type="ECO:0000256" key="7">
    <source>
        <dbReference type="ARBA" id="ARBA00022958"/>
    </source>
</evidence>